<keyword evidence="2" id="KW-1185">Reference proteome</keyword>
<dbReference type="EMBL" id="JABBWG010000496">
    <property type="protein sequence ID" value="KAG1792534.1"/>
    <property type="molecule type" value="Genomic_DNA"/>
</dbReference>
<gene>
    <name evidence="1" type="ORF">BJ212DRAFT_1490639</name>
</gene>
<reference evidence="1" key="1">
    <citation type="journal article" date="2020" name="New Phytol.">
        <title>Comparative genomics reveals dynamic genome evolution in host specialist ectomycorrhizal fungi.</title>
        <authorList>
            <person name="Lofgren L.A."/>
            <person name="Nguyen N.H."/>
            <person name="Vilgalys R."/>
            <person name="Ruytinx J."/>
            <person name="Liao H.L."/>
            <person name="Branco S."/>
            <person name="Kuo A."/>
            <person name="LaButti K."/>
            <person name="Lipzen A."/>
            <person name="Andreopoulos W."/>
            <person name="Pangilinan J."/>
            <person name="Riley R."/>
            <person name="Hundley H."/>
            <person name="Na H."/>
            <person name="Barry K."/>
            <person name="Grigoriev I.V."/>
            <person name="Stajich J.E."/>
            <person name="Kennedy P.G."/>
        </authorList>
    </citation>
    <scope>NUCLEOTIDE SEQUENCE</scope>
    <source>
        <strain evidence="1">MN1</strain>
    </source>
</reference>
<accession>A0A9P7AMJ6</accession>
<dbReference type="OrthoDB" id="2681682at2759"/>
<dbReference type="RefSeq" id="XP_041184935.1">
    <property type="nucleotide sequence ID" value="XM_041341466.1"/>
</dbReference>
<dbReference type="GeneID" id="64635482"/>
<protein>
    <submittedName>
        <fullName evidence="1">Uncharacterized protein</fullName>
    </submittedName>
</protein>
<sequence>MPKADLEIPLSEHLSNIVGSWTYEFNEHFTDLFAELQGNLASNEIPFLTPLAPINKEDELCDYSTPDFGISIFDYEPPAKKYPLKDITPDNPTYPWPSQVDFVTSLLFSSPCLPFSDAQKKVVLNWARELGTQNVPSLNATKKCQLFVEDLVGQPTEKVTAQ</sequence>
<dbReference type="Proteomes" id="UP000807769">
    <property type="component" value="Unassembled WGS sequence"/>
</dbReference>
<comment type="caution">
    <text evidence="1">The sequence shown here is derived from an EMBL/GenBank/DDBJ whole genome shotgun (WGS) entry which is preliminary data.</text>
</comment>
<proteinExistence type="predicted"/>
<name>A0A9P7AMJ6_9AGAM</name>
<organism evidence="1 2">
    <name type="scientific">Suillus subaureus</name>
    <dbReference type="NCBI Taxonomy" id="48587"/>
    <lineage>
        <taxon>Eukaryota</taxon>
        <taxon>Fungi</taxon>
        <taxon>Dikarya</taxon>
        <taxon>Basidiomycota</taxon>
        <taxon>Agaricomycotina</taxon>
        <taxon>Agaricomycetes</taxon>
        <taxon>Agaricomycetidae</taxon>
        <taxon>Boletales</taxon>
        <taxon>Suillineae</taxon>
        <taxon>Suillaceae</taxon>
        <taxon>Suillus</taxon>
    </lineage>
</organism>
<evidence type="ECO:0000313" key="1">
    <source>
        <dbReference type="EMBL" id="KAG1792534.1"/>
    </source>
</evidence>
<evidence type="ECO:0000313" key="2">
    <source>
        <dbReference type="Proteomes" id="UP000807769"/>
    </source>
</evidence>
<dbReference type="AlphaFoldDB" id="A0A9P7AMJ6"/>